<accession>A0A975R914</accession>
<name>A0A975R914_9GAMM</name>
<dbReference type="RefSeq" id="WP_215582493.1">
    <property type="nucleotide sequence ID" value="NZ_CP073754.1"/>
</dbReference>
<organism evidence="3 4">
    <name type="scientific">Methylomonas paludis</name>
    <dbReference type="NCBI Taxonomy" id="1173101"/>
    <lineage>
        <taxon>Bacteria</taxon>
        <taxon>Pseudomonadati</taxon>
        <taxon>Pseudomonadota</taxon>
        <taxon>Gammaproteobacteria</taxon>
        <taxon>Methylococcales</taxon>
        <taxon>Methylococcaceae</taxon>
        <taxon>Methylomonas</taxon>
    </lineage>
</organism>
<feature type="transmembrane region" description="Helical" evidence="1">
    <location>
        <begin position="134"/>
        <end position="157"/>
    </location>
</feature>
<feature type="transmembrane region" description="Helical" evidence="1">
    <location>
        <begin position="49"/>
        <end position="68"/>
    </location>
</feature>
<keyword evidence="4" id="KW-1185">Reference proteome</keyword>
<keyword evidence="1" id="KW-0472">Membrane</keyword>
<protein>
    <submittedName>
        <fullName evidence="3">CPBP family intramembrane metalloprotease</fullName>
    </submittedName>
</protein>
<feature type="transmembrane region" description="Helical" evidence="1">
    <location>
        <begin position="169"/>
        <end position="188"/>
    </location>
</feature>
<dbReference type="Proteomes" id="UP000676649">
    <property type="component" value="Chromosome"/>
</dbReference>
<reference evidence="3" key="1">
    <citation type="submission" date="2021-04" db="EMBL/GenBank/DDBJ databases">
        <title>Draft genome sequence data of methanotrophic Methylovulum sp. strain S1L and Methylomonas sp. strain S2AM isolated from boreal lake water columns.</title>
        <authorList>
            <person name="Rissanen A.J."/>
            <person name="Mangayil R."/>
            <person name="Svenning M.M."/>
            <person name="Khanongnuch R."/>
        </authorList>
    </citation>
    <scope>NUCLEOTIDE SEQUENCE</scope>
    <source>
        <strain evidence="3">S2AM</strain>
    </source>
</reference>
<evidence type="ECO:0000259" key="2">
    <source>
        <dbReference type="Pfam" id="PF02517"/>
    </source>
</evidence>
<evidence type="ECO:0000313" key="3">
    <source>
        <dbReference type="EMBL" id="QWF70970.1"/>
    </source>
</evidence>
<dbReference type="PANTHER" id="PTHR43592">
    <property type="entry name" value="CAAX AMINO TERMINAL PROTEASE"/>
    <property type="match status" value="1"/>
</dbReference>
<sequence>MQNNVIIAKKFFKHACYFEGSLTILAVILGWLCNTLPFAGLHFSESDLLVGLLGTLPLLIIFLALQHLPHPAIQEIRALLENTFGANLGPLHWTDLLILAGIAGFSEEVLFRGVLQPWLESIWNLTGGLILSNLIFALVHAVTPLYALLALLIGIYLGLSLDYQGERNLLIPIVIHSVYDFAAFMVILHNYRNRI</sequence>
<dbReference type="AlphaFoldDB" id="A0A975R914"/>
<proteinExistence type="predicted"/>
<evidence type="ECO:0000313" key="4">
    <source>
        <dbReference type="Proteomes" id="UP000676649"/>
    </source>
</evidence>
<dbReference type="Pfam" id="PF02517">
    <property type="entry name" value="Rce1-like"/>
    <property type="match status" value="1"/>
</dbReference>
<dbReference type="GO" id="GO:0008237">
    <property type="term" value="F:metallopeptidase activity"/>
    <property type="evidence" value="ECO:0007669"/>
    <property type="project" value="UniProtKB-KW"/>
</dbReference>
<keyword evidence="3" id="KW-0378">Hydrolase</keyword>
<feature type="transmembrane region" description="Helical" evidence="1">
    <location>
        <begin position="21"/>
        <end position="43"/>
    </location>
</feature>
<keyword evidence="3" id="KW-0645">Protease</keyword>
<dbReference type="GO" id="GO:0080120">
    <property type="term" value="P:CAAX-box protein maturation"/>
    <property type="evidence" value="ECO:0007669"/>
    <property type="project" value="UniProtKB-ARBA"/>
</dbReference>
<dbReference type="InterPro" id="IPR003675">
    <property type="entry name" value="Rce1/LyrA-like_dom"/>
</dbReference>
<feature type="domain" description="CAAX prenyl protease 2/Lysostaphin resistance protein A-like" evidence="2">
    <location>
        <begin position="93"/>
        <end position="181"/>
    </location>
</feature>
<evidence type="ECO:0000256" key="1">
    <source>
        <dbReference type="SAM" id="Phobius"/>
    </source>
</evidence>
<dbReference type="KEGG" id="mpad:KEF85_00230"/>
<gene>
    <name evidence="3" type="ORF">KEF85_00230</name>
</gene>
<dbReference type="PANTHER" id="PTHR43592:SF15">
    <property type="entry name" value="CAAX AMINO TERMINAL PROTEASE FAMILY PROTEIN"/>
    <property type="match status" value="1"/>
</dbReference>
<dbReference type="EMBL" id="CP073754">
    <property type="protein sequence ID" value="QWF70970.1"/>
    <property type="molecule type" value="Genomic_DNA"/>
</dbReference>
<keyword evidence="3" id="KW-0482">Metalloprotease</keyword>
<keyword evidence="1" id="KW-1133">Transmembrane helix</keyword>
<keyword evidence="1" id="KW-0812">Transmembrane</keyword>
<dbReference type="GO" id="GO:0004175">
    <property type="term" value="F:endopeptidase activity"/>
    <property type="evidence" value="ECO:0007669"/>
    <property type="project" value="UniProtKB-ARBA"/>
</dbReference>